<accession>A0A4V3DU07</accession>
<evidence type="ECO:0000313" key="2">
    <source>
        <dbReference type="Proteomes" id="UP000295611"/>
    </source>
</evidence>
<gene>
    <name evidence="1" type="ORF">DFP86_12413</name>
</gene>
<dbReference type="EMBL" id="SNZP01000024">
    <property type="protein sequence ID" value="TDR70283.1"/>
    <property type="molecule type" value="Genomic_DNA"/>
</dbReference>
<feature type="non-terminal residue" evidence="1">
    <location>
        <position position="41"/>
    </location>
</feature>
<keyword evidence="2" id="KW-1185">Reference proteome</keyword>
<dbReference type="Proteomes" id="UP000295611">
    <property type="component" value="Unassembled WGS sequence"/>
</dbReference>
<proteinExistence type="predicted"/>
<organism evidence="1 2">
    <name type="scientific">Paludibacterium purpuratum</name>
    <dbReference type="NCBI Taxonomy" id="1144873"/>
    <lineage>
        <taxon>Bacteria</taxon>
        <taxon>Pseudomonadati</taxon>
        <taxon>Pseudomonadota</taxon>
        <taxon>Betaproteobacteria</taxon>
        <taxon>Neisseriales</taxon>
        <taxon>Chromobacteriaceae</taxon>
        <taxon>Paludibacterium</taxon>
    </lineage>
</organism>
<protein>
    <submittedName>
        <fullName evidence="1">Uncharacterized protein</fullName>
    </submittedName>
</protein>
<dbReference type="AlphaFoldDB" id="A0A4V3DU07"/>
<reference evidence="1 2" key="1">
    <citation type="submission" date="2019-03" db="EMBL/GenBank/DDBJ databases">
        <title>Genomic Encyclopedia of Type Strains, Phase III (KMG-III): the genomes of soil and plant-associated and newly described type strains.</title>
        <authorList>
            <person name="Whitman W."/>
        </authorList>
    </citation>
    <scope>NUCLEOTIDE SEQUENCE [LARGE SCALE GENOMIC DNA]</scope>
    <source>
        <strain evidence="1 2">CECT 8976</strain>
    </source>
</reference>
<name>A0A4V3DU07_9NEIS</name>
<sequence length="41" mass="4637">MELTNLLAAFASAFDQTQRLMTLDIGEDGQWDGRLLPQRVD</sequence>
<comment type="caution">
    <text evidence="1">The sequence shown here is derived from an EMBL/GenBank/DDBJ whole genome shotgun (WGS) entry which is preliminary data.</text>
</comment>
<evidence type="ECO:0000313" key="1">
    <source>
        <dbReference type="EMBL" id="TDR70283.1"/>
    </source>
</evidence>